<sequence>MHECWLLIKKPERLGKKKPSGKSNLESFKEELRQIQEEREERHKYKGVVRTPIESELDLFLRSGDLGSFDNGDPTTTNLYLGNLNPKITEQQLMEIFGRYGPLASIKIMWPRSDEEKARGRNCGFVAYMSRKDGERALRNLNGKDVLGYEMKLGWGKSVIIPPHPIYIPPALLELSLPPPPSGLPFNAQPVPKDRDVLPTTAEELNDILSRAVVKVVIPTDRNLLMLIHRMVEFVIREGPMFEAMIMNREINNSLFRFLFENQSPAHIYYRWKLYSIMHGDSQKEWSTKEFRMFKSGSAWKPPVMNSYTAGMPDELILEDEARESTKGSLSNTQRDRLEDLIRNLTPESKKIGEVMVFCIEHSDAADEVADCILESLSNESTAVTKKIARLYLISDILHNCGVKVNKASFYRRAFETRLIEIMKQVKLTYDRLEGRLQAEGFKVRILRTLKAWEDSIYPKDFMNKLHNTFLGLEIEESKNDESASEQNWDGNPLQDQMETDEDVPMDGAALLKGALKQKLKSPSPTVDIDIDGFEIQDNPDEDKKEDEKQTPSQLSGFILSKWETVDPEQVEAQAMTTSKWDLLESSADNSQDSRNENQDSSDCTDSRDMTEERRSKLREIELKAVQYQDELESGQRSLKSGWTVSQQVEHYRRKLLRKSDKERKDKERDTGSKSEKHKRDWEKMDRESSEDEVYYKDLTSRKSKKHARSPPKHRSKSRSPSRKKSSRAPSPPSPPRIRRHSPGSSRSRHKNSISPDSSSGKYASPSQSKYGRYSPSPPRSSRYSRRSSSPKYRGSPTPPRSRYRDNSPDASRKHKHKHRY</sequence>
<evidence type="ECO:0000259" key="5">
    <source>
        <dbReference type="PROSITE" id="PS50128"/>
    </source>
</evidence>
<dbReference type="PANTHER" id="PTHR23140:SF0">
    <property type="entry name" value="U2 SNRNP-ASSOCIATED SURP MOTIF-CONTAINING PROTEIN"/>
    <property type="match status" value="1"/>
</dbReference>
<dbReference type="Pfam" id="PF08312">
    <property type="entry name" value="cwf21"/>
    <property type="match status" value="1"/>
</dbReference>
<feature type="domain" description="SURP motif" evidence="5">
    <location>
        <begin position="227"/>
        <end position="270"/>
    </location>
</feature>
<feature type="region of interest" description="Disordered" evidence="3">
    <location>
        <begin position="631"/>
        <end position="821"/>
    </location>
</feature>
<feature type="compositionally biased region" description="Polar residues" evidence="3">
    <location>
        <begin position="485"/>
        <end position="497"/>
    </location>
</feature>
<evidence type="ECO:0000313" key="8">
    <source>
        <dbReference type="Proteomes" id="UP000801492"/>
    </source>
</evidence>
<dbReference type="Proteomes" id="UP000801492">
    <property type="component" value="Unassembled WGS sequence"/>
</dbReference>
<dbReference type="Gene3D" id="6.10.140.420">
    <property type="match status" value="1"/>
</dbReference>
<evidence type="ECO:0000259" key="6">
    <source>
        <dbReference type="PROSITE" id="PS51391"/>
    </source>
</evidence>
<dbReference type="PROSITE" id="PS50102">
    <property type="entry name" value="RRM"/>
    <property type="match status" value="1"/>
</dbReference>
<dbReference type="SMART" id="SM00360">
    <property type="entry name" value="RRM"/>
    <property type="match status" value="1"/>
</dbReference>
<evidence type="ECO:0000313" key="7">
    <source>
        <dbReference type="EMBL" id="KAF2894655.1"/>
    </source>
</evidence>
<evidence type="ECO:0000256" key="1">
    <source>
        <dbReference type="ARBA" id="ARBA00022884"/>
    </source>
</evidence>
<dbReference type="AlphaFoldDB" id="A0A8K0D4U6"/>
<dbReference type="Gene3D" id="3.30.70.330">
    <property type="match status" value="1"/>
</dbReference>
<dbReference type="InterPro" id="IPR013170">
    <property type="entry name" value="mRNA_splic_Cwf21_dom"/>
</dbReference>
<feature type="domain" description="RRM" evidence="4">
    <location>
        <begin position="77"/>
        <end position="158"/>
    </location>
</feature>
<dbReference type="EMBL" id="VTPC01006793">
    <property type="protein sequence ID" value="KAF2894655.1"/>
    <property type="molecule type" value="Genomic_DNA"/>
</dbReference>
<evidence type="ECO:0008006" key="9">
    <source>
        <dbReference type="Google" id="ProtNLM"/>
    </source>
</evidence>
<feature type="region of interest" description="Disordered" evidence="3">
    <location>
        <begin position="481"/>
        <end position="500"/>
    </location>
</feature>
<dbReference type="InterPro" id="IPR035009">
    <property type="entry name" value="SR140_RRM"/>
</dbReference>
<dbReference type="CDD" id="cd12223">
    <property type="entry name" value="RRM_SR140"/>
    <property type="match status" value="1"/>
</dbReference>
<keyword evidence="8" id="KW-1185">Reference proteome</keyword>
<dbReference type="InterPro" id="IPR006569">
    <property type="entry name" value="CID_dom"/>
</dbReference>
<gene>
    <name evidence="7" type="ORF">ILUMI_11516</name>
</gene>
<dbReference type="Gene3D" id="1.25.40.90">
    <property type="match status" value="1"/>
</dbReference>
<feature type="compositionally biased region" description="Basic and acidic residues" evidence="3">
    <location>
        <begin position="658"/>
        <end position="701"/>
    </location>
</feature>
<dbReference type="InterPro" id="IPR047488">
    <property type="entry name" value="SR140_cwf21"/>
</dbReference>
<dbReference type="CDD" id="cd21370">
    <property type="entry name" value="cwf21_SR140"/>
    <property type="match status" value="1"/>
</dbReference>
<dbReference type="SMART" id="SM01115">
    <property type="entry name" value="cwf21"/>
    <property type="match status" value="1"/>
</dbReference>
<feature type="compositionally biased region" description="Polar residues" evidence="3">
    <location>
        <begin position="635"/>
        <end position="649"/>
    </location>
</feature>
<dbReference type="GO" id="GO:0005634">
    <property type="term" value="C:nucleus"/>
    <property type="evidence" value="ECO:0007669"/>
    <property type="project" value="TreeGrafter"/>
</dbReference>
<feature type="region of interest" description="Disordered" evidence="3">
    <location>
        <begin position="522"/>
        <end position="557"/>
    </location>
</feature>
<dbReference type="InterPro" id="IPR000061">
    <property type="entry name" value="Surp"/>
</dbReference>
<reference evidence="7" key="1">
    <citation type="submission" date="2019-08" db="EMBL/GenBank/DDBJ databases">
        <title>The genome of the North American firefly Photinus pyralis.</title>
        <authorList>
            <consortium name="Photinus pyralis genome working group"/>
            <person name="Fallon T.R."/>
            <person name="Sander Lower S.E."/>
            <person name="Weng J.-K."/>
        </authorList>
    </citation>
    <scope>NUCLEOTIDE SEQUENCE</scope>
    <source>
        <strain evidence="7">TRF0915ILg1</strain>
        <tissue evidence="7">Whole body</tissue>
    </source>
</reference>
<dbReference type="Pfam" id="PF01805">
    <property type="entry name" value="Surp"/>
    <property type="match status" value="1"/>
</dbReference>
<feature type="compositionally biased region" description="Basic residues" evidence="3">
    <location>
        <begin position="702"/>
        <end position="727"/>
    </location>
</feature>
<dbReference type="PANTHER" id="PTHR23140">
    <property type="entry name" value="RNA PROCESSING PROTEIN LD23810P"/>
    <property type="match status" value="1"/>
</dbReference>
<accession>A0A8K0D4U6</accession>
<dbReference type="Pfam" id="PF00076">
    <property type="entry name" value="RRM_1"/>
    <property type="match status" value="1"/>
</dbReference>
<dbReference type="InterPro" id="IPR051485">
    <property type="entry name" value="SR-CTD_assoc_factor"/>
</dbReference>
<dbReference type="InterPro" id="IPR035979">
    <property type="entry name" value="RBD_domain_sf"/>
</dbReference>
<dbReference type="SMART" id="SM00648">
    <property type="entry name" value="SWAP"/>
    <property type="match status" value="1"/>
</dbReference>
<feature type="domain" description="CID" evidence="6">
    <location>
        <begin position="330"/>
        <end position="474"/>
    </location>
</feature>
<feature type="compositionally biased region" description="Polar residues" evidence="3">
    <location>
        <begin position="753"/>
        <end position="768"/>
    </location>
</feature>
<evidence type="ECO:0000256" key="3">
    <source>
        <dbReference type="SAM" id="MobiDB-lite"/>
    </source>
</evidence>
<dbReference type="InterPro" id="IPR035967">
    <property type="entry name" value="SWAP/Surp_sf"/>
</dbReference>
<proteinExistence type="predicted"/>
<dbReference type="InterPro" id="IPR008942">
    <property type="entry name" value="ENTH_VHS"/>
</dbReference>
<dbReference type="InterPro" id="IPR012677">
    <property type="entry name" value="Nucleotide-bd_a/b_plait_sf"/>
</dbReference>
<dbReference type="PROSITE" id="PS50128">
    <property type="entry name" value="SURP"/>
    <property type="match status" value="1"/>
</dbReference>
<feature type="compositionally biased region" description="Basic and acidic residues" evidence="3">
    <location>
        <begin position="803"/>
        <end position="812"/>
    </location>
</feature>
<name>A0A8K0D4U6_IGNLU</name>
<dbReference type="OrthoDB" id="377209at2759"/>
<feature type="compositionally biased region" description="Basic residues" evidence="3">
    <location>
        <begin position="737"/>
        <end position="752"/>
    </location>
</feature>
<dbReference type="GO" id="GO:0003723">
    <property type="term" value="F:RNA binding"/>
    <property type="evidence" value="ECO:0007669"/>
    <property type="project" value="UniProtKB-UniRule"/>
</dbReference>
<feature type="region of interest" description="Disordered" evidence="3">
    <location>
        <begin position="576"/>
        <end position="616"/>
    </location>
</feature>
<evidence type="ECO:0000259" key="4">
    <source>
        <dbReference type="PROSITE" id="PS50102"/>
    </source>
</evidence>
<dbReference type="InterPro" id="IPR000504">
    <property type="entry name" value="RRM_dom"/>
</dbReference>
<organism evidence="7 8">
    <name type="scientific">Ignelater luminosus</name>
    <name type="common">Cucubano</name>
    <name type="synonym">Pyrophorus luminosus</name>
    <dbReference type="NCBI Taxonomy" id="2038154"/>
    <lineage>
        <taxon>Eukaryota</taxon>
        <taxon>Metazoa</taxon>
        <taxon>Ecdysozoa</taxon>
        <taxon>Arthropoda</taxon>
        <taxon>Hexapoda</taxon>
        <taxon>Insecta</taxon>
        <taxon>Pterygota</taxon>
        <taxon>Neoptera</taxon>
        <taxon>Endopterygota</taxon>
        <taxon>Coleoptera</taxon>
        <taxon>Polyphaga</taxon>
        <taxon>Elateriformia</taxon>
        <taxon>Elateroidea</taxon>
        <taxon>Elateridae</taxon>
        <taxon>Agrypninae</taxon>
        <taxon>Pyrophorini</taxon>
        <taxon>Ignelater</taxon>
    </lineage>
</organism>
<feature type="compositionally biased region" description="Basic and acidic residues" evidence="3">
    <location>
        <begin position="605"/>
        <end position="616"/>
    </location>
</feature>
<protein>
    <recommendedName>
        <fullName evidence="9">U2 snRNP-associated SURP motif-containing protein</fullName>
    </recommendedName>
</protein>
<dbReference type="SMART" id="SM00582">
    <property type="entry name" value="RPR"/>
    <property type="match status" value="1"/>
</dbReference>
<dbReference type="SUPFAM" id="SSF54928">
    <property type="entry name" value="RNA-binding domain, RBD"/>
    <property type="match status" value="1"/>
</dbReference>
<keyword evidence="1 2" id="KW-0694">RNA-binding</keyword>
<dbReference type="Pfam" id="PF04818">
    <property type="entry name" value="CID"/>
    <property type="match status" value="1"/>
</dbReference>
<evidence type="ECO:0000256" key="2">
    <source>
        <dbReference type="PROSITE-ProRule" id="PRU00176"/>
    </source>
</evidence>
<comment type="caution">
    <text evidence="7">The sequence shown here is derived from an EMBL/GenBank/DDBJ whole genome shotgun (WGS) entry which is preliminary data.</text>
</comment>
<dbReference type="SUPFAM" id="SSF109905">
    <property type="entry name" value="Surp module (SWAP domain)"/>
    <property type="match status" value="1"/>
</dbReference>
<feature type="compositionally biased region" description="Low complexity" evidence="3">
    <location>
        <begin position="787"/>
        <end position="796"/>
    </location>
</feature>
<feature type="compositionally biased region" description="Acidic residues" evidence="3">
    <location>
        <begin position="529"/>
        <end position="541"/>
    </location>
</feature>
<dbReference type="GO" id="GO:0006396">
    <property type="term" value="P:RNA processing"/>
    <property type="evidence" value="ECO:0007669"/>
    <property type="project" value="InterPro"/>
</dbReference>
<dbReference type="SUPFAM" id="SSF48464">
    <property type="entry name" value="ENTH/VHS domain"/>
    <property type="match status" value="1"/>
</dbReference>
<dbReference type="Gene3D" id="1.10.10.790">
    <property type="entry name" value="Surp module"/>
    <property type="match status" value="1"/>
</dbReference>
<dbReference type="PROSITE" id="PS51391">
    <property type="entry name" value="CID"/>
    <property type="match status" value="1"/>
</dbReference>